<feature type="domain" description="N-acetyltransferase" evidence="3">
    <location>
        <begin position="1"/>
        <end position="161"/>
    </location>
</feature>
<evidence type="ECO:0000313" key="5">
    <source>
        <dbReference type="Proteomes" id="UP000190188"/>
    </source>
</evidence>
<dbReference type="InterPro" id="IPR016181">
    <property type="entry name" value="Acyl_CoA_acyltransferase"/>
</dbReference>
<dbReference type="Proteomes" id="UP000190188">
    <property type="component" value="Unassembled WGS sequence"/>
</dbReference>
<accession>A0A1T2X1N0</accession>
<name>A0A1T2X1N0_9BACL</name>
<evidence type="ECO:0000256" key="1">
    <source>
        <dbReference type="ARBA" id="ARBA00022679"/>
    </source>
</evidence>
<dbReference type="AlphaFoldDB" id="A0A1T2X1N0"/>
<sequence length="173" mass="20019">MNIRIASLHDAADLAYVHVHSWLTTYAGIISNTYLSKMKVADRQVRWERILSHPHNDEVTYVAVEHGRIIGFINGGMAREVEDGYDAEIYAIYLLEEAQRKRYGKQMVETLMNHFKSRDYASVMVWVLEENPSLQFYIKLGGQIIRKKAIKIGEEMLIEVAIGWKDINTMRSD</sequence>
<evidence type="ECO:0000313" key="4">
    <source>
        <dbReference type="EMBL" id="OPA73798.1"/>
    </source>
</evidence>
<dbReference type="STRING" id="1324314.BVG16_27345"/>
<gene>
    <name evidence="4" type="ORF">BVG16_27345</name>
</gene>
<proteinExistence type="predicted"/>
<dbReference type="PROSITE" id="PS51186">
    <property type="entry name" value="GNAT"/>
    <property type="match status" value="1"/>
</dbReference>
<dbReference type="RefSeq" id="WP_078502368.1">
    <property type="nucleotide sequence ID" value="NZ_MSZX01000014.1"/>
</dbReference>
<dbReference type="OrthoDB" id="5292888at2"/>
<keyword evidence="2" id="KW-0012">Acyltransferase</keyword>
<keyword evidence="5" id="KW-1185">Reference proteome</keyword>
<comment type="caution">
    <text evidence="4">The sequence shown here is derived from an EMBL/GenBank/DDBJ whole genome shotgun (WGS) entry which is preliminary data.</text>
</comment>
<dbReference type="EMBL" id="MSZX01000014">
    <property type="protein sequence ID" value="OPA73798.1"/>
    <property type="molecule type" value="Genomic_DNA"/>
</dbReference>
<dbReference type="Pfam" id="PF00583">
    <property type="entry name" value="Acetyltransf_1"/>
    <property type="match status" value="1"/>
</dbReference>
<dbReference type="InterPro" id="IPR050832">
    <property type="entry name" value="Bact_Acetyltransf"/>
</dbReference>
<dbReference type="InterPro" id="IPR000182">
    <property type="entry name" value="GNAT_dom"/>
</dbReference>
<evidence type="ECO:0000259" key="3">
    <source>
        <dbReference type="PROSITE" id="PS51186"/>
    </source>
</evidence>
<dbReference type="GO" id="GO:0016747">
    <property type="term" value="F:acyltransferase activity, transferring groups other than amino-acyl groups"/>
    <property type="evidence" value="ECO:0007669"/>
    <property type="project" value="InterPro"/>
</dbReference>
<dbReference type="PANTHER" id="PTHR43877:SF1">
    <property type="entry name" value="ACETYLTRANSFERASE"/>
    <property type="match status" value="1"/>
</dbReference>
<keyword evidence="1 4" id="KW-0808">Transferase</keyword>
<dbReference type="SUPFAM" id="SSF55729">
    <property type="entry name" value="Acyl-CoA N-acyltransferases (Nat)"/>
    <property type="match status" value="1"/>
</dbReference>
<dbReference type="CDD" id="cd04301">
    <property type="entry name" value="NAT_SF"/>
    <property type="match status" value="1"/>
</dbReference>
<evidence type="ECO:0000256" key="2">
    <source>
        <dbReference type="ARBA" id="ARBA00023315"/>
    </source>
</evidence>
<organism evidence="4 5">
    <name type="scientific">Paenibacillus selenitireducens</name>
    <dbReference type="NCBI Taxonomy" id="1324314"/>
    <lineage>
        <taxon>Bacteria</taxon>
        <taxon>Bacillati</taxon>
        <taxon>Bacillota</taxon>
        <taxon>Bacilli</taxon>
        <taxon>Bacillales</taxon>
        <taxon>Paenibacillaceae</taxon>
        <taxon>Paenibacillus</taxon>
    </lineage>
</organism>
<protein>
    <submittedName>
        <fullName evidence="4">GNAT family N-acetyltransferase</fullName>
    </submittedName>
</protein>
<reference evidence="4 5" key="1">
    <citation type="submission" date="2017-01" db="EMBL/GenBank/DDBJ databases">
        <title>Genome analysis of Paenibacillus selenitrireducens ES3-24.</title>
        <authorList>
            <person name="Xu D."/>
            <person name="Yao R."/>
            <person name="Zheng S."/>
        </authorList>
    </citation>
    <scope>NUCLEOTIDE SEQUENCE [LARGE SCALE GENOMIC DNA]</scope>
    <source>
        <strain evidence="4 5">ES3-24</strain>
    </source>
</reference>
<dbReference type="PANTHER" id="PTHR43877">
    <property type="entry name" value="AMINOALKYLPHOSPHONATE N-ACETYLTRANSFERASE-RELATED-RELATED"/>
    <property type="match status" value="1"/>
</dbReference>
<dbReference type="Gene3D" id="3.40.630.30">
    <property type="match status" value="1"/>
</dbReference>